<dbReference type="STRING" id="1469144.LI90_567"/>
<evidence type="ECO:0000313" key="4">
    <source>
        <dbReference type="EMBL" id="KWX08324.1"/>
    </source>
</evidence>
<sequence>MGRVVLVTGVSRYLGAGLARLLQGEPDVDRIIGVDVVSPGYDLGRVEFVRADIRNPIIAKVIASAEVDTVAHLNIISTPYGAGGRPSMKEINVIGTMQLLAACQKAPSVRKLVVKSTTSVYGCSPRDPAMFTEEMEPKELPRSGWAKDACEVEGYVRGFSRRRPDVAVTVLRFASFLGPGIDTPLSRYFSLPVIPKVLGFDARLQFVHEDDGLEVLRRAVVEDYPGTYNIAGDGVMFLSQAIRRLGRPMLPVPTPAASAMGLVLRRFGVVDFTPEQVRYLTYGRAVDTTRMREELKFEPRYSTLETFDDFARARGLRRVIPLEPLERFEARFAASAAGRGTDA</sequence>
<dbReference type="EMBL" id="JYIK01000991">
    <property type="protein sequence ID" value="KWX08324.1"/>
    <property type="molecule type" value="Genomic_DNA"/>
</dbReference>
<dbReference type="EMBL" id="JYIJ01000019">
    <property type="protein sequence ID" value="KWW97585.1"/>
    <property type="molecule type" value="Genomic_DNA"/>
</dbReference>
<gene>
    <name evidence="3" type="ORF">LI90_567</name>
    <name evidence="2" type="ORF">TH66_18595</name>
    <name evidence="4" type="ORF">TR74_15495</name>
</gene>
<dbReference type="OrthoDB" id="3205647at2"/>
<dbReference type="RefSeq" id="WP_066883900.1">
    <property type="nucleotide sequence ID" value="NZ_CP171739.1"/>
</dbReference>
<reference evidence="3" key="4">
    <citation type="submission" date="2015-04" db="EMBL/GenBank/DDBJ databases">
        <title>Physiological reanalysis, assessment of diazotrophy, and genome sequences of multiple isolates of Streptomyces thermoautotrophicus.</title>
        <authorList>
            <person name="MacKellar D.C."/>
            <person name="Lieber L."/>
            <person name="Norman J."/>
            <person name="Bolger A."/>
            <person name="Tobin C."/>
            <person name="Murray J.W."/>
            <person name="Woodward J."/>
            <person name="Friesen M."/>
            <person name="Prell J."/>
        </authorList>
    </citation>
    <scope>NUCLEOTIDE SEQUENCE [LARGE SCALE GENOMIC DNA]</scope>
    <source>
        <strain evidence="3">H1</strain>
    </source>
</reference>
<dbReference type="SUPFAM" id="SSF51735">
    <property type="entry name" value="NAD(P)-binding Rossmann-fold domains"/>
    <property type="match status" value="1"/>
</dbReference>
<dbReference type="PANTHER" id="PTHR43245:SF52">
    <property type="entry name" value="NAD-DEPENDENT EPIMERASE_DEHYDRATASE"/>
    <property type="match status" value="1"/>
</dbReference>
<dbReference type="GO" id="GO:0003978">
    <property type="term" value="F:UDP-glucose 4-epimerase activity"/>
    <property type="evidence" value="ECO:0007669"/>
    <property type="project" value="UniProtKB-EC"/>
</dbReference>
<dbReference type="Pfam" id="PF01370">
    <property type="entry name" value="Epimerase"/>
    <property type="match status" value="1"/>
</dbReference>
<feature type="domain" description="NAD-dependent epimerase/dehydratase" evidence="1">
    <location>
        <begin position="5"/>
        <end position="230"/>
    </location>
</feature>
<reference evidence="2 7" key="1">
    <citation type="submission" date="2015-02" db="EMBL/GenBank/DDBJ databases">
        <title>Physiological reanalysis, assessment of diazotrophy, and genome sequences of multiple isolates of Streptomyces thermoautotrophicus.</title>
        <authorList>
            <person name="MacKellar D.C."/>
            <person name="Lieber L."/>
            <person name="Norman J."/>
            <person name="Bolger A."/>
            <person name="Tobin C."/>
            <person name="Murray J.W."/>
            <person name="Prell J."/>
        </authorList>
    </citation>
    <scope>NUCLEOTIDE SEQUENCE [LARGE SCALE GENOMIC DNA]</scope>
    <source>
        <strain evidence="2 7">UBT1</strain>
    </source>
</reference>
<reference evidence="6" key="2">
    <citation type="submission" date="2015-02" db="EMBL/GenBank/DDBJ databases">
        <title>Physiological reanalysis, assessment of diazotrophy, and genome sequences of multiple isolates of Streptomyces thermoautotrophicus.</title>
        <authorList>
            <person name="MacKellar D.C."/>
            <person name="Lieber L."/>
            <person name="Norman J."/>
            <person name="Bolger A."/>
            <person name="Tobin C."/>
            <person name="Murray J.W."/>
            <person name="Friesen M."/>
            <person name="Prell J."/>
        </authorList>
    </citation>
    <scope>NUCLEOTIDE SEQUENCE [LARGE SCALE GENOMIC DNA]</scope>
    <source>
        <strain evidence="6">UBT1</strain>
    </source>
</reference>
<evidence type="ECO:0000313" key="3">
    <source>
        <dbReference type="EMBL" id="KWW98937.1"/>
    </source>
</evidence>
<dbReference type="PANTHER" id="PTHR43245">
    <property type="entry name" value="BIFUNCTIONAL POLYMYXIN RESISTANCE PROTEIN ARNA"/>
    <property type="match status" value="1"/>
</dbReference>
<dbReference type="AlphaFoldDB" id="A0A132MM49"/>
<dbReference type="InterPro" id="IPR001509">
    <property type="entry name" value="Epimerase_deHydtase"/>
</dbReference>
<proteinExistence type="predicted"/>
<evidence type="ECO:0000313" key="2">
    <source>
        <dbReference type="EMBL" id="KWW97585.1"/>
    </source>
</evidence>
<dbReference type="Proteomes" id="UP000070188">
    <property type="component" value="Unassembled WGS sequence"/>
</dbReference>
<dbReference type="PATRIC" id="fig|1469144.10.peg.665"/>
<evidence type="ECO:0000313" key="5">
    <source>
        <dbReference type="Proteomes" id="UP000070188"/>
    </source>
</evidence>
<evidence type="ECO:0000313" key="7">
    <source>
        <dbReference type="Proteomes" id="UP000070659"/>
    </source>
</evidence>
<reference evidence="5" key="3">
    <citation type="submission" date="2015-04" db="EMBL/GenBank/DDBJ databases">
        <title>Physiological reanalysis, assessment of diazotrophy, and genome sequences of multiple isolates of Streptomyces thermoautotrophicus.</title>
        <authorList>
            <person name="MacKellar D.C."/>
            <person name="Lieber L."/>
            <person name="Norman J."/>
            <person name="Bolger A."/>
            <person name="Tobin C."/>
            <person name="Murray J.W."/>
            <person name="Chang R."/>
            <person name="Ford T."/>
            <person name="Nguyen P.Q."/>
            <person name="Woodward J."/>
            <person name="Permingeat H."/>
            <person name="Joshi N.S."/>
            <person name="Silver P.A."/>
            <person name="Usadel B."/>
            <person name="Rutherford A.W."/>
            <person name="Friesen M."/>
            <person name="Prell J."/>
        </authorList>
    </citation>
    <scope>NUCLEOTIDE SEQUENCE [LARGE SCALE GENOMIC DNA]</scope>
    <source>
        <strain evidence="5">H1</strain>
    </source>
</reference>
<dbReference type="CDD" id="cd05240">
    <property type="entry name" value="UDP_G4E_3_SDR_e"/>
    <property type="match status" value="1"/>
</dbReference>
<dbReference type="InterPro" id="IPR050177">
    <property type="entry name" value="Lipid_A_modif_metabolic_enz"/>
</dbReference>
<dbReference type="Proteomes" id="UP000070598">
    <property type="component" value="Unassembled WGS sequence"/>
</dbReference>
<keyword evidence="5" id="KW-1185">Reference proteome</keyword>
<evidence type="ECO:0000259" key="1">
    <source>
        <dbReference type="Pfam" id="PF01370"/>
    </source>
</evidence>
<dbReference type="EMBL" id="LAXD01000001">
    <property type="protein sequence ID" value="KWW98937.1"/>
    <property type="molecule type" value="Genomic_DNA"/>
</dbReference>
<keyword evidence="3" id="KW-0413">Isomerase</keyword>
<organism evidence="3 5">
    <name type="scientific">Carbonactinospora thermoautotrophica</name>
    <dbReference type="NCBI Taxonomy" id="1469144"/>
    <lineage>
        <taxon>Bacteria</taxon>
        <taxon>Bacillati</taxon>
        <taxon>Actinomycetota</taxon>
        <taxon>Actinomycetes</taxon>
        <taxon>Kitasatosporales</taxon>
        <taxon>Carbonactinosporaceae</taxon>
        <taxon>Carbonactinospora</taxon>
    </lineage>
</organism>
<comment type="caution">
    <text evidence="3">The sequence shown here is derived from an EMBL/GenBank/DDBJ whole genome shotgun (WGS) entry which is preliminary data.</text>
</comment>
<dbReference type="InterPro" id="IPR036291">
    <property type="entry name" value="NAD(P)-bd_dom_sf"/>
</dbReference>
<accession>A0A132MM49</accession>
<evidence type="ECO:0000313" key="6">
    <source>
        <dbReference type="Proteomes" id="UP000070598"/>
    </source>
</evidence>
<dbReference type="EC" id="5.1.3.2" evidence="3"/>
<name>A0A132MM49_9ACTN</name>
<dbReference type="Proteomes" id="UP000070659">
    <property type="component" value="Unassembled WGS sequence"/>
</dbReference>
<dbReference type="Gene3D" id="3.40.50.720">
    <property type="entry name" value="NAD(P)-binding Rossmann-like Domain"/>
    <property type="match status" value="1"/>
</dbReference>
<protein>
    <submittedName>
        <fullName evidence="3">UDP-glucose 4-epimerase</fullName>
        <ecNumber evidence="3">5.1.3.2</ecNumber>
    </submittedName>
</protein>